<feature type="compositionally biased region" description="Polar residues" evidence="5">
    <location>
        <begin position="554"/>
        <end position="565"/>
    </location>
</feature>
<organism evidence="7 8">
    <name type="scientific">Artemisia annua</name>
    <name type="common">Sweet wormwood</name>
    <dbReference type="NCBI Taxonomy" id="35608"/>
    <lineage>
        <taxon>Eukaryota</taxon>
        <taxon>Viridiplantae</taxon>
        <taxon>Streptophyta</taxon>
        <taxon>Embryophyta</taxon>
        <taxon>Tracheophyta</taxon>
        <taxon>Spermatophyta</taxon>
        <taxon>Magnoliopsida</taxon>
        <taxon>eudicotyledons</taxon>
        <taxon>Gunneridae</taxon>
        <taxon>Pentapetalae</taxon>
        <taxon>asterids</taxon>
        <taxon>campanulids</taxon>
        <taxon>Asterales</taxon>
        <taxon>Asteraceae</taxon>
        <taxon>Asteroideae</taxon>
        <taxon>Anthemideae</taxon>
        <taxon>Artemisiinae</taxon>
        <taxon>Artemisia</taxon>
    </lineage>
</organism>
<feature type="compositionally biased region" description="Low complexity" evidence="5">
    <location>
        <begin position="539"/>
        <end position="550"/>
    </location>
</feature>
<dbReference type="Pfam" id="PF04434">
    <property type="entry name" value="SWIM"/>
    <property type="match status" value="1"/>
</dbReference>
<keyword evidence="3" id="KW-0862">Zinc</keyword>
<sequence length="577" mass="66164">MTLKASTSYPKISLLLVLLEEELTYGVTFSQNTRYKHLLANVRRKLNIGSEFDVRLSYSIRKKSVRIVDDDDVDFFVHEVYKHKSDLQSFFVTKILKPPKVTPPLTKPHHIPTDYSEPKWKRNTFTYMPTPPEPPKLKFKPPRTITDNNSYGLFPGRKFNSKEECMYEIGEQSLIHGFEYKPRKSDKYRYDVKCVHRGCHWVIITAQVDGSSDWEIRTVRDNHTCSRTKLIPNRRNATSKLLGHLLVPKLRDNNRMYKAKDIVHDMKVDYNCDITYKKAWRGRNIAFETLNGCPKNSFAQLPFFCHNLHLTNEGWAKNLLTDDEDRFEMFFYGHWSFDAAHLKGTYLGTNLLAVGMDGNNQIIPLATRVSQDTVEGELSDWAAAKVQDRMLKSASWVVNGIEHGEVYQVYDRVRTHIVRITEGNCTCRIWQLSGLPCGHAIAVGRVLGLSDSSQLARNWFKKTTIKATYEPLIFPTGDDTTWETSNNIQIVEPPLMDKRPAGRPKNKDRIRSRGEEPRQISCGRCGKRGGKSPSKRTQRSSGSSQTQNGRPQNKRVNSQGSQQSMPFGYNPVNLADP</sequence>
<dbReference type="InterPro" id="IPR006564">
    <property type="entry name" value="Znf_PMZ"/>
</dbReference>
<evidence type="ECO:0000313" key="7">
    <source>
        <dbReference type="EMBL" id="PWA41473.1"/>
    </source>
</evidence>
<evidence type="ECO:0000256" key="3">
    <source>
        <dbReference type="ARBA" id="ARBA00022833"/>
    </source>
</evidence>
<evidence type="ECO:0000259" key="6">
    <source>
        <dbReference type="PROSITE" id="PS50966"/>
    </source>
</evidence>
<feature type="region of interest" description="Disordered" evidence="5">
    <location>
        <begin position="489"/>
        <end position="577"/>
    </location>
</feature>
<evidence type="ECO:0000256" key="5">
    <source>
        <dbReference type="SAM" id="MobiDB-lite"/>
    </source>
</evidence>
<dbReference type="InterPro" id="IPR007527">
    <property type="entry name" value="Znf_SWIM"/>
</dbReference>
<protein>
    <submittedName>
        <fullName evidence="7">Transposase, MuDR, MULE transposase domain protein</fullName>
    </submittedName>
</protein>
<dbReference type="EMBL" id="PKPP01013057">
    <property type="protein sequence ID" value="PWA41473.1"/>
    <property type="molecule type" value="Genomic_DNA"/>
</dbReference>
<evidence type="ECO:0000256" key="4">
    <source>
        <dbReference type="PROSITE-ProRule" id="PRU00325"/>
    </source>
</evidence>
<reference evidence="7 8" key="1">
    <citation type="journal article" date="2018" name="Mol. Plant">
        <title>The genome of Artemisia annua provides insight into the evolution of Asteraceae family and artemisinin biosynthesis.</title>
        <authorList>
            <person name="Shen Q."/>
            <person name="Zhang L."/>
            <person name="Liao Z."/>
            <person name="Wang S."/>
            <person name="Yan T."/>
            <person name="Shi P."/>
            <person name="Liu M."/>
            <person name="Fu X."/>
            <person name="Pan Q."/>
            <person name="Wang Y."/>
            <person name="Lv Z."/>
            <person name="Lu X."/>
            <person name="Zhang F."/>
            <person name="Jiang W."/>
            <person name="Ma Y."/>
            <person name="Chen M."/>
            <person name="Hao X."/>
            <person name="Li L."/>
            <person name="Tang Y."/>
            <person name="Lv G."/>
            <person name="Zhou Y."/>
            <person name="Sun X."/>
            <person name="Brodelius P.E."/>
            <person name="Rose J.K.C."/>
            <person name="Tang K."/>
        </authorList>
    </citation>
    <scope>NUCLEOTIDE SEQUENCE [LARGE SCALE GENOMIC DNA]</scope>
    <source>
        <strain evidence="8">cv. Huhao1</strain>
        <tissue evidence="7">Leaf</tissue>
    </source>
</reference>
<dbReference type="PANTHER" id="PTHR31973:SF187">
    <property type="entry name" value="MUTATOR TRANSPOSASE MUDRA PROTEIN"/>
    <property type="match status" value="1"/>
</dbReference>
<proteinExistence type="predicted"/>
<dbReference type="InterPro" id="IPR004332">
    <property type="entry name" value="Transposase_MuDR"/>
</dbReference>
<dbReference type="SMART" id="SM00575">
    <property type="entry name" value="ZnF_PMZ"/>
    <property type="match status" value="1"/>
</dbReference>
<dbReference type="GO" id="GO:0008270">
    <property type="term" value="F:zinc ion binding"/>
    <property type="evidence" value="ECO:0007669"/>
    <property type="project" value="UniProtKB-KW"/>
</dbReference>
<keyword evidence="8" id="KW-1185">Reference proteome</keyword>
<accession>A0A2U1KXK5</accession>
<evidence type="ECO:0000256" key="2">
    <source>
        <dbReference type="ARBA" id="ARBA00022771"/>
    </source>
</evidence>
<feature type="domain" description="SWIM-type" evidence="6">
    <location>
        <begin position="407"/>
        <end position="448"/>
    </location>
</feature>
<name>A0A2U1KXK5_ARTAN</name>
<gene>
    <name evidence="7" type="ORF">CTI12_AA553150</name>
</gene>
<dbReference type="PANTHER" id="PTHR31973">
    <property type="entry name" value="POLYPROTEIN, PUTATIVE-RELATED"/>
    <property type="match status" value="1"/>
</dbReference>
<evidence type="ECO:0000256" key="1">
    <source>
        <dbReference type="ARBA" id="ARBA00022723"/>
    </source>
</evidence>
<dbReference type="AlphaFoldDB" id="A0A2U1KXK5"/>
<feature type="compositionally biased region" description="Basic and acidic residues" evidence="5">
    <location>
        <begin position="495"/>
        <end position="518"/>
    </location>
</feature>
<keyword evidence="2 4" id="KW-0863">Zinc-finger</keyword>
<feature type="compositionally biased region" description="Basic residues" evidence="5">
    <location>
        <begin position="525"/>
        <end position="538"/>
    </location>
</feature>
<dbReference type="OrthoDB" id="676062at2759"/>
<dbReference type="PROSITE" id="PS50966">
    <property type="entry name" value="ZF_SWIM"/>
    <property type="match status" value="1"/>
</dbReference>
<comment type="caution">
    <text evidence="7">The sequence shown here is derived from an EMBL/GenBank/DDBJ whole genome shotgun (WGS) entry which is preliminary data.</text>
</comment>
<dbReference type="Pfam" id="PF03108">
    <property type="entry name" value="DBD_Tnp_Mut"/>
    <property type="match status" value="1"/>
</dbReference>
<dbReference type="Proteomes" id="UP000245207">
    <property type="component" value="Unassembled WGS sequence"/>
</dbReference>
<keyword evidence="1" id="KW-0479">Metal-binding</keyword>
<evidence type="ECO:0000313" key="8">
    <source>
        <dbReference type="Proteomes" id="UP000245207"/>
    </source>
</evidence>